<name>A0A1G7B4X0_9PROT</name>
<dbReference type="InterPro" id="IPR029056">
    <property type="entry name" value="Ribokinase-like"/>
</dbReference>
<dbReference type="Gene3D" id="3.40.1190.20">
    <property type="match status" value="1"/>
</dbReference>
<dbReference type="RefSeq" id="WP_092784698.1">
    <property type="nucleotide sequence ID" value="NZ_FNAP01000004.1"/>
</dbReference>
<dbReference type="STRING" id="69960.SAMN05421720_104230"/>
<dbReference type="Proteomes" id="UP000199412">
    <property type="component" value="Unassembled WGS sequence"/>
</dbReference>
<keyword evidence="4 7" id="KW-0418">Kinase</keyword>
<keyword evidence="2" id="KW-0808">Transferase</keyword>
<evidence type="ECO:0000256" key="2">
    <source>
        <dbReference type="ARBA" id="ARBA00022679"/>
    </source>
</evidence>
<dbReference type="PANTHER" id="PTHR10534">
    <property type="entry name" value="PYRIDOXAL KINASE"/>
    <property type="match status" value="1"/>
</dbReference>
<organism evidence="7 8">
    <name type="scientific">Rhodospira trueperi</name>
    <dbReference type="NCBI Taxonomy" id="69960"/>
    <lineage>
        <taxon>Bacteria</taxon>
        <taxon>Pseudomonadati</taxon>
        <taxon>Pseudomonadota</taxon>
        <taxon>Alphaproteobacteria</taxon>
        <taxon>Rhodospirillales</taxon>
        <taxon>Rhodospirillaceae</taxon>
        <taxon>Rhodospira</taxon>
    </lineage>
</organism>
<accession>A0A1G7B4X0</accession>
<dbReference type="GO" id="GO:0005829">
    <property type="term" value="C:cytosol"/>
    <property type="evidence" value="ECO:0007669"/>
    <property type="project" value="TreeGrafter"/>
</dbReference>
<gene>
    <name evidence="7" type="ORF">SAMN05421720_104230</name>
</gene>
<proteinExistence type="predicted"/>
<evidence type="ECO:0000256" key="3">
    <source>
        <dbReference type="ARBA" id="ARBA00022741"/>
    </source>
</evidence>
<dbReference type="Pfam" id="PF08543">
    <property type="entry name" value="Phos_pyr_kin"/>
    <property type="match status" value="1"/>
</dbReference>
<keyword evidence="8" id="KW-1185">Reference proteome</keyword>
<dbReference type="SUPFAM" id="SSF53613">
    <property type="entry name" value="Ribokinase-like"/>
    <property type="match status" value="1"/>
</dbReference>
<evidence type="ECO:0000256" key="5">
    <source>
        <dbReference type="ARBA" id="ARBA00022840"/>
    </source>
</evidence>
<dbReference type="CDD" id="cd01173">
    <property type="entry name" value="pyridoxal_pyridoxamine_kinase"/>
    <property type="match status" value="1"/>
</dbReference>
<dbReference type="EC" id="2.7.1.35" evidence="1"/>
<dbReference type="EMBL" id="FNAP01000004">
    <property type="protein sequence ID" value="SDE21887.1"/>
    <property type="molecule type" value="Genomic_DNA"/>
</dbReference>
<evidence type="ECO:0000256" key="4">
    <source>
        <dbReference type="ARBA" id="ARBA00022777"/>
    </source>
</evidence>
<dbReference type="GO" id="GO:0008478">
    <property type="term" value="F:pyridoxal kinase activity"/>
    <property type="evidence" value="ECO:0007669"/>
    <property type="project" value="UniProtKB-EC"/>
</dbReference>
<keyword evidence="3" id="KW-0547">Nucleotide-binding</keyword>
<dbReference type="NCBIfam" id="TIGR00687">
    <property type="entry name" value="pyridox_kin"/>
    <property type="match status" value="1"/>
</dbReference>
<protein>
    <recommendedName>
        <fullName evidence="1">pyridoxal kinase</fullName>
        <ecNumber evidence="1">2.7.1.35</ecNumber>
    </recommendedName>
</protein>
<evidence type="ECO:0000259" key="6">
    <source>
        <dbReference type="Pfam" id="PF08543"/>
    </source>
</evidence>
<dbReference type="OrthoDB" id="9800808at2"/>
<feature type="domain" description="Pyridoxamine kinase/Phosphomethylpyrimidine kinase" evidence="6">
    <location>
        <begin position="50"/>
        <end position="234"/>
    </location>
</feature>
<keyword evidence="5" id="KW-0067">ATP-binding</keyword>
<sequence length="293" mass="30438">MAILSIQSHVSAGHVGNAAAVPALRALGRAVWPVHTVLFSNHPGYGRVRGHVVDPAHVNACLEGVAEHVDWPQREAVLSGYLGAGGTAAAVAAAVDRAREGRPDLPYLCDPVMGDTGPGLAGPVGPGLYVEPDIPDAMADRLIPRATIAKPNQFELTLLTGRRCDTLADVIDAANALRAKGPSVVVVTSVEVPDGPEADGARCLVTDGTGVWIVATPRLRFPRAPNGAGDVLAGLFLHHWLLDGRPQVALSAAVSGLFALLAETLRGGGCELALVEARARLAAPDRIWAPIRL</sequence>
<evidence type="ECO:0000313" key="7">
    <source>
        <dbReference type="EMBL" id="SDE21887.1"/>
    </source>
</evidence>
<dbReference type="PANTHER" id="PTHR10534:SF2">
    <property type="entry name" value="PYRIDOXAL KINASE"/>
    <property type="match status" value="1"/>
</dbReference>
<evidence type="ECO:0000256" key="1">
    <source>
        <dbReference type="ARBA" id="ARBA00012104"/>
    </source>
</evidence>
<dbReference type="GO" id="GO:0009443">
    <property type="term" value="P:pyridoxal 5'-phosphate salvage"/>
    <property type="evidence" value="ECO:0007669"/>
    <property type="project" value="InterPro"/>
</dbReference>
<reference evidence="7 8" key="1">
    <citation type="submission" date="2016-10" db="EMBL/GenBank/DDBJ databases">
        <authorList>
            <person name="de Groot N.N."/>
        </authorList>
    </citation>
    <scope>NUCLEOTIDE SEQUENCE [LARGE SCALE GENOMIC DNA]</scope>
    <source>
        <strain evidence="7 8">ATCC 700224</strain>
    </source>
</reference>
<dbReference type="InterPro" id="IPR004625">
    <property type="entry name" value="PyrdxlKinase"/>
</dbReference>
<dbReference type="AlphaFoldDB" id="A0A1G7B4X0"/>
<dbReference type="InterPro" id="IPR013749">
    <property type="entry name" value="PM/HMP-P_kinase-1"/>
</dbReference>
<dbReference type="GO" id="GO:0005524">
    <property type="term" value="F:ATP binding"/>
    <property type="evidence" value="ECO:0007669"/>
    <property type="project" value="UniProtKB-KW"/>
</dbReference>
<evidence type="ECO:0000313" key="8">
    <source>
        <dbReference type="Proteomes" id="UP000199412"/>
    </source>
</evidence>